<feature type="compositionally biased region" description="Basic and acidic residues" evidence="1">
    <location>
        <begin position="101"/>
        <end position="110"/>
    </location>
</feature>
<dbReference type="RefSeq" id="WP_344656197.1">
    <property type="nucleotide sequence ID" value="NZ_BAAAQM010000006.1"/>
</dbReference>
<name>A0ABN2QXB8_9ACTN</name>
<evidence type="ECO:0000313" key="3">
    <source>
        <dbReference type="EMBL" id="GAA1959683.1"/>
    </source>
</evidence>
<comment type="caution">
    <text evidence="3">The sequence shown here is derived from an EMBL/GenBank/DDBJ whole genome shotgun (WGS) entry which is preliminary data.</text>
</comment>
<evidence type="ECO:0000313" key="4">
    <source>
        <dbReference type="Proteomes" id="UP001499854"/>
    </source>
</evidence>
<keyword evidence="2" id="KW-1133">Transmembrane helix</keyword>
<feature type="region of interest" description="Disordered" evidence="1">
    <location>
        <begin position="101"/>
        <end position="139"/>
    </location>
</feature>
<evidence type="ECO:0000256" key="2">
    <source>
        <dbReference type="SAM" id="Phobius"/>
    </source>
</evidence>
<feature type="region of interest" description="Disordered" evidence="1">
    <location>
        <begin position="1"/>
        <end position="33"/>
    </location>
</feature>
<protein>
    <submittedName>
        <fullName evidence="3">Uncharacterized protein</fullName>
    </submittedName>
</protein>
<keyword evidence="4" id="KW-1185">Reference proteome</keyword>
<dbReference type="Proteomes" id="UP001499854">
    <property type="component" value="Unassembled WGS sequence"/>
</dbReference>
<keyword evidence="2" id="KW-0472">Membrane</keyword>
<sequence>MVRPADWTDLTGDQADPVPGRPADIRDQATRMSRVADSIRDQVTALHKIAGADRSRLKGQYAGKITETAASLADHLGKAEHRYRTASGELSGWADALEAAQKESFDEHTAAETAVGQQKADTPVHPGPGQPVPPTDPAKDKALHDANAALAKARSDWSGTKSRFDAVAHQHATAIRAVRTGDGLHDSRWDKFKETISDWSRVITDVCNGLGWLATLCAVVALFIPGLNVLAWIALGVTALSLIGHTALAASGNGSWFDVGLDVFALATFGAGRLAGRGVEAARDGLEATMHGPAALRAGTRAADGVLEGNKAELTAAKAVLDDPNALPGAKALAQVKVTRIERLAADAEDAEMARIKDLADHGYDFDKIEFKWPTLKAIAHGDHAAAAQREWAENVAKEMKAVDPHVMADVAKLESKLTQAQRAFQAGAGADSIDKVLGSVVSWHGGISPWPGWQGYYNGTRNPFYTHNLGTSW</sequence>
<evidence type="ECO:0000256" key="1">
    <source>
        <dbReference type="SAM" id="MobiDB-lite"/>
    </source>
</evidence>
<feature type="compositionally biased region" description="Pro residues" evidence="1">
    <location>
        <begin position="125"/>
        <end position="136"/>
    </location>
</feature>
<gene>
    <name evidence="3" type="ORF">GCM10009838_15040</name>
</gene>
<feature type="transmembrane region" description="Helical" evidence="2">
    <location>
        <begin position="210"/>
        <end position="235"/>
    </location>
</feature>
<reference evidence="3 4" key="1">
    <citation type="journal article" date="2019" name="Int. J. Syst. Evol. Microbiol.">
        <title>The Global Catalogue of Microorganisms (GCM) 10K type strain sequencing project: providing services to taxonomists for standard genome sequencing and annotation.</title>
        <authorList>
            <consortium name="The Broad Institute Genomics Platform"/>
            <consortium name="The Broad Institute Genome Sequencing Center for Infectious Disease"/>
            <person name="Wu L."/>
            <person name="Ma J."/>
        </authorList>
    </citation>
    <scope>NUCLEOTIDE SEQUENCE [LARGE SCALE GENOMIC DNA]</scope>
    <source>
        <strain evidence="3 4">JCM 16013</strain>
    </source>
</reference>
<keyword evidence="2" id="KW-0812">Transmembrane</keyword>
<accession>A0ABN2QXB8</accession>
<proteinExistence type="predicted"/>
<dbReference type="EMBL" id="BAAAQM010000006">
    <property type="protein sequence ID" value="GAA1959683.1"/>
    <property type="molecule type" value="Genomic_DNA"/>
</dbReference>
<organism evidence="3 4">
    <name type="scientific">Catenulispora subtropica</name>
    <dbReference type="NCBI Taxonomy" id="450798"/>
    <lineage>
        <taxon>Bacteria</taxon>
        <taxon>Bacillati</taxon>
        <taxon>Actinomycetota</taxon>
        <taxon>Actinomycetes</taxon>
        <taxon>Catenulisporales</taxon>
        <taxon>Catenulisporaceae</taxon>
        <taxon>Catenulispora</taxon>
    </lineage>
</organism>